<proteinExistence type="predicted"/>
<organism evidence="2 3">
    <name type="scientific">Senna tora</name>
    <dbReference type="NCBI Taxonomy" id="362788"/>
    <lineage>
        <taxon>Eukaryota</taxon>
        <taxon>Viridiplantae</taxon>
        <taxon>Streptophyta</taxon>
        <taxon>Embryophyta</taxon>
        <taxon>Tracheophyta</taxon>
        <taxon>Spermatophyta</taxon>
        <taxon>Magnoliopsida</taxon>
        <taxon>eudicotyledons</taxon>
        <taxon>Gunneridae</taxon>
        <taxon>Pentapetalae</taxon>
        <taxon>rosids</taxon>
        <taxon>fabids</taxon>
        <taxon>Fabales</taxon>
        <taxon>Fabaceae</taxon>
        <taxon>Caesalpinioideae</taxon>
        <taxon>Cassia clade</taxon>
        <taxon>Senna</taxon>
    </lineage>
</organism>
<evidence type="ECO:0000256" key="1">
    <source>
        <dbReference type="SAM" id="MobiDB-lite"/>
    </source>
</evidence>
<name>A0A834ST77_9FABA</name>
<feature type="region of interest" description="Disordered" evidence="1">
    <location>
        <begin position="1"/>
        <end position="26"/>
    </location>
</feature>
<gene>
    <name evidence="2" type="ORF">G2W53_042105</name>
</gene>
<accession>A0A834ST77</accession>
<dbReference type="AlphaFoldDB" id="A0A834ST77"/>
<feature type="compositionally biased region" description="Basic and acidic residues" evidence="1">
    <location>
        <begin position="1"/>
        <end position="10"/>
    </location>
</feature>
<evidence type="ECO:0000313" key="3">
    <source>
        <dbReference type="Proteomes" id="UP000634136"/>
    </source>
</evidence>
<protein>
    <submittedName>
        <fullName evidence="2">Uncharacterized protein</fullName>
    </submittedName>
</protein>
<keyword evidence="3" id="KW-1185">Reference proteome</keyword>
<evidence type="ECO:0000313" key="2">
    <source>
        <dbReference type="EMBL" id="KAF7802994.1"/>
    </source>
</evidence>
<reference evidence="2" key="1">
    <citation type="submission" date="2020-09" db="EMBL/GenBank/DDBJ databases">
        <title>Genome-Enabled Discovery of Anthraquinone Biosynthesis in Senna tora.</title>
        <authorList>
            <person name="Kang S.-H."/>
            <person name="Pandey R.P."/>
            <person name="Lee C.-M."/>
            <person name="Sim J.-S."/>
            <person name="Jeong J.-T."/>
            <person name="Choi B.-S."/>
            <person name="Jung M."/>
            <person name="Ginzburg D."/>
            <person name="Zhao K."/>
            <person name="Won S.Y."/>
            <person name="Oh T.-J."/>
            <person name="Yu Y."/>
            <person name="Kim N.-H."/>
            <person name="Lee O.R."/>
            <person name="Lee T.-H."/>
            <person name="Bashyal P."/>
            <person name="Kim T.-S."/>
            <person name="Lee W.-H."/>
            <person name="Kawkins C."/>
            <person name="Kim C.-K."/>
            <person name="Kim J.S."/>
            <person name="Ahn B.O."/>
            <person name="Rhee S.Y."/>
            <person name="Sohng J.K."/>
        </authorList>
    </citation>
    <scope>NUCLEOTIDE SEQUENCE</scope>
    <source>
        <tissue evidence="2">Leaf</tissue>
    </source>
</reference>
<comment type="caution">
    <text evidence="2">The sequence shown here is derived from an EMBL/GenBank/DDBJ whole genome shotgun (WGS) entry which is preliminary data.</text>
</comment>
<dbReference type="Proteomes" id="UP000634136">
    <property type="component" value="Unassembled WGS sequence"/>
</dbReference>
<sequence>MERRRKEVRSGRVIHAKKTQYEDTFR</sequence>
<dbReference type="EMBL" id="JAAIUW010000013">
    <property type="protein sequence ID" value="KAF7802994.1"/>
    <property type="molecule type" value="Genomic_DNA"/>
</dbReference>